<feature type="compositionally biased region" description="Basic residues" evidence="1">
    <location>
        <begin position="155"/>
        <end position="164"/>
    </location>
</feature>
<feature type="region of interest" description="Disordered" evidence="1">
    <location>
        <begin position="269"/>
        <end position="290"/>
    </location>
</feature>
<protein>
    <recommendedName>
        <fullName evidence="3">Caspase activity and apoptosis inhibitor 1</fullName>
    </recommendedName>
</protein>
<organism evidence="2">
    <name type="scientific">Menopon gallinae</name>
    <name type="common">poultry shaft louse</name>
    <dbReference type="NCBI Taxonomy" id="328185"/>
    <lineage>
        <taxon>Eukaryota</taxon>
        <taxon>Metazoa</taxon>
        <taxon>Ecdysozoa</taxon>
        <taxon>Arthropoda</taxon>
        <taxon>Hexapoda</taxon>
        <taxon>Insecta</taxon>
        <taxon>Pterygota</taxon>
        <taxon>Neoptera</taxon>
        <taxon>Paraneoptera</taxon>
        <taxon>Psocodea</taxon>
        <taxon>Troctomorpha</taxon>
        <taxon>Phthiraptera</taxon>
        <taxon>Amblycera</taxon>
        <taxon>Menoponidae</taxon>
        <taxon>Menopon</taxon>
    </lineage>
</organism>
<comment type="caution">
    <text evidence="2">The sequence shown here is derived from an EMBL/GenBank/DDBJ whole genome shotgun (WGS) entry which is preliminary data.</text>
</comment>
<dbReference type="InterPro" id="IPR038991">
    <property type="entry name" value="CAAP1"/>
</dbReference>
<feature type="region of interest" description="Disordered" evidence="1">
    <location>
        <begin position="1"/>
        <end position="37"/>
    </location>
</feature>
<name>A0AAW2HRY1_9NEOP</name>
<reference evidence="2" key="1">
    <citation type="journal article" date="2024" name="Gigascience">
        <title>Chromosome-level genome of the poultry shaft louse Menopon gallinae provides insight into the host-switching and adaptive evolution of parasitic lice.</title>
        <authorList>
            <person name="Xu Y."/>
            <person name="Ma L."/>
            <person name="Liu S."/>
            <person name="Liang Y."/>
            <person name="Liu Q."/>
            <person name="He Z."/>
            <person name="Tian L."/>
            <person name="Duan Y."/>
            <person name="Cai W."/>
            <person name="Li H."/>
            <person name="Song F."/>
        </authorList>
    </citation>
    <scope>NUCLEOTIDE SEQUENCE</scope>
    <source>
        <strain evidence="2">Cailab_2023a</strain>
    </source>
</reference>
<sequence>MSINSKHSAGKNDKSGRRAKRKKTEDSEDLESSEEELDLTKECHPIGYYMNDRAEMINQMFSVIKGIKLKAMLPPILKDCDLDLLKLQCLDQLLGMSEKRIACILSGETLETSSESDVESKDYDSEGKNKSSSGTTSNGSDESMEVDIQNEVEKRSRRKTKKKSNTVEAEKNSKTDQNNANPPAAEQGKTLLEILELEMRARAIRALLKQNEGTQDGSAEPKASDSKENGVKDMSDEVVDLTGCEDDDYTVVVKKEQSEDVTVDEKVSTFEEKVEKSQTEKGNQEQEVEKAKRLQAELELRNKLFKKKTYRTKQQRMENEEDEEEKVPGEYSK</sequence>
<feature type="region of interest" description="Disordered" evidence="1">
    <location>
        <begin position="209"/>
        <end position="236"/>
    </location>
</feature>
<dbReference type="GO" id="GO:0042981">
    <property type="term" value="P:regulation of apoptotic process"/>
    <property type="evidence" value="ECO:0007669"/>
    <property type="project" value="InterPro"/>
</dbReference>
<proteinExistence type="predicted"/>
<feature type="region of interest" description="Disordered" evidence="1">
    <location>
        <begin position="309"/>
        <end position="333"/>
    </location>
</feature>
<gene>
    <name evidence="2" type="ORF">PYX00_005210</name>
</gene>
<evidence type="ECO:0008006" key="3">
    <source>
        <dbReference type="Google" id="ProtNLM"/>
    </source>
</evidence>
<dbReference type="EMBL" id="JARGDH010000003">
    <property type="protein sequence ID" value="KAL0272118.1"/>
    <property type="molecule type" value="Genomic_DNA"/>
</dbReference>
<feature type="compositionally biased region" description="Basic and acidic residues" evidence="1">
    <location>
        <begin position="222"/>
        <end position="235"/>
    </location>
</feature>
<feature type="compositionally biased region" description="Basic and acidic residues" evidence="1">
    <location>
        <begin position="118"/>
        <end position="129"/>
    </location>
</feature>
<dbReference type="AlphaFoldDB" id="A0AAW2HRY1"/>
<feature type="compositionally biased region" description="Low complexity" evidence="1">
    <location>
        <begin position="130"/>
        <end position="141"/>
    </location>
</feature>
<evidence type="ECO:0000256" key="1">
    <source>
        <dbReference type="SAM" id="MobiDB-lite"/>
    </source>
</evidence>
<dbReference type="PANTHER" id="PTHR14740">
    <property type="entry name" value="CASPASE ACTIVITY AND APOPTOSIS INHIBITOR 1"/>
    <property type="match status" value="1"/>
</dbReference>
<accession>A0AAW2HRY1</accession>
<feature type="compositionally biased region" description="Acidic residues" evidence="1">
    <location>
        <begin position="26"/>
        <end position="37"/>
    </location>
</feature>
<evidence type="ECO:0000313" key="2">
    <source>
        <dbReference type="EMBL" id="KAL0272118.1"/>
    </source>
</evidence>
<feature type="region of interest" description="Disordered" evidence="1">
    <location>
        <begin position="113"/>
        <end position="185"/>
    </location>
</feature>
<dbReference type="PANTHER" id="PTHR14740:SF3">
    <property type="entry name" value="CASPASE ACTIVITY AND APOPTOSIS INHIBITOR 1"/>
    <property type="match status" value="1"/>
</dbReference>
<dbReference type="Pfam" id="PF15335">
    <property type="entry name" value="CAAP1"/>
    <property type="match status" value="1"/>
</dbReference>